<reference evidence="1" key="1">
    <citation type="submission" date="2019-08" db="EMBL/GenBank/DDBJ databases">
        <authorList>
            <person name="Kucharzyk K."/>
            <person name="Murdoch R.W."/>
            <person name="Higgins S."/>
            <person name="Loffler F."/>
        </authorList>
    </citation>
    <scope>NUCLEOTIDE SEQUENCE</scope>
</reference>
<dbReference type="AlphaFoldDB" id="A0A645D5L6"/>
<name>A0A645D5L6_9ZZZZ</name>
<evidence type="ECO:0000313" key="1">
    <source>
        <dbReference type="EMBL" id="MPM84656.1"/>
    </source>
</evidence>
<organism evidence="1">
    <name type="scientific">bioreactor metagenome</name>
    <dbReference type="NCBI Taxonomy" id="1076179"/>
    <lineage>
        <taxon>unclassified sequences</taxon>
        <taxon>metagenomes</taxon>
        <taxon>ecological metagenomes</taxon>
    </lineage>
</organism>
<accession>A0A645D5L6</accession>
<proteinExistence type="predicted"/>
<gene>
    <name evidence="1" type="ORF">SDC9_131729</name>
</gene>
<comment type="caution">
    <text evidence="1">The sequence shown here is derived from an EMBL/GenBank/DDBJ whole genome shotgun (WGS) entry which is preliminary data.</text>
</comment>
<dbReference type="EMBL" id="VSSQ01033148">
    <property type="protein sequence ID" value="MPM84656.1"/>
    <property type="molecule type" value="Genomic_DNA"/>
</dbReference>
<sequence>MSYDDVFYKITNEFRCQKHSLNTFVSLVDKIRSNINNMNQTQIQGALDSIIFVLRGSKLKEPLIWSRKNSEYFSGNIVVKSDKDKFLIDLKNKFELGNYSLIDIVSLVEFVRDYYDRLKEQRGNQVELLLRNVEVTLRDDIVVKDEMDFYKNGIMFACDIEDSLALGHHN</sequence>
<protein>
    <submittedName>
        <fullName evidence="1">Uncharacterized protein</fullName>
    </submittedName>
</protein>